<gene>
    <name evidence="1" type="ORF">IE37_01560</name>
</gene>
<dbReference type="GO" id="GO:0003824">
    <property type="term" value="F:catalytic activity"/>
    <property type="evidence" value="ECO:0007669"/>
    <property type="project" value="InterPro"/>
</dbReference>
<name>A0A315Y1A2_RUMFL</name>
<dbReference type="PRINTS" id="PR00412">
    <property type="entry name" value="EPOXHYDRLASE"/>
</dbReference>
<dbReference type="InterPro" id="IPR000639">
    <property type="entry name" value="Epox_hydrolase-like"/>
</dbReference>
<dbReference type="OrthoDB" id="1817159at2"/>
<proteinExistence type="predicted"/>
<dbReference type="Gene3D" id="3.40.50.1820">
    <property type="entry name" value="alpha/beta hydrolase"/>
    <property type="match status" value="1"/>
</dbReference>
<evidence type="ECO:0000313" key="1">
    <source>
        <dbReference type="EMBL" id="PWJ13061.1"/>
    </source>
</evidence>
<reference evidence="1 2" key="1">
    <citation type="submission" date="2018-05" db="EMBL/GenBank/DDBJ databases">
        <title>The Hungate 1000. A catalogue of reference genomes from the rumen microbiome.</title>
        <authorList>
            <person name="Kelly W."/>
        </authorList>
    </citation>
    <scope>NUCLEOTIDE SEQUENCE [LARGE SCALE GENOMIC DNA]</scope>
    <source>
        <strain evidence="1 2">SAb67</strain>
    </source>
</reference>
<dbReference type="SUPFAM" id="SSF53474">
    <property type="entry name" value="alpha/beta-Hydrolases"/>
    <property type="match status" value="1"/>
</dbReference>
<organism evidence="1 2">
    <name type="scientific">Ruminococcus flavefaciens</name>
    <dbReference type="NCBI Taxonomy" id="1265"/>
    <lineage>
        <taxon>Bacteria</taxon>
        <taxon>Bacillati</taxon>
        <taxon>Bacillota</taxon>
        <taxon>Clostridia</taxon>
        <taxon>Eubacteriales</taxon>
        <taxon>Oscillospiraceae</taxon>
        <taxon>Ruminococcus</taxon>
    </lineage>
</organism>
<comment type="caution">
    <text evidence="1">The sequence shown here is derived from an EMBL/GenBank/DDBJ whole genome shotgun (WGS) entry which is preliminary data.</text>
</comment>
<protein>
    <submittedName>
        <fullName evidence="1">Pimeloyl-ACP methyl ester carboxylesterase</fullName>
    </submittedName>
</protein>
<dbReference type="EMBL" id="QGDI01000005">
    <property type="protein sequence ID" value="PWJ13061.1"/>
    <property type="molecule type" value="Genomic_DNA"/>
</dbReference>
<sequence length="292" mass="32535">METGKKVEVGGTELNVYTEGSGSPTIVFLSGGGVTCPVLEYKPIYRRMSKSYRIAVVEKAGYGFSGAMKTPRTIENLVSEDREALRRAGIEPPYVLAPHSYSGLETVYWANTYPDEVKAVLSMDMGIPDYAVLQAEEVPDDKRDKLLARQQKLLRMIAKDGLLAKLFRNKAENASGLLGGDELTDEEKKIYRQLFYKNIANSEYIEESRLMTANAAEAVRTGALKCPCCFYISDMKGMSKQKTWRQAGVEYAEKCGAEIHLSDKGHMMYARIPDEMSETFLKFLTVQGIGAE</sequence>
<dbReference type="InterPro" id="IPR029058">
    <property type="entry name" value="AB_hydrolase_fold"/>
</dbReference>
<evidence type="ECO:0000313" key="2">
    <source>
        <dbReference type="Proteomes" id="UP000245720"/>
    </source>
</evidence>
<dbReference type="AlphaFoldDB" id="A0A315Y1A2"/>
<dbReference type="Proteomes" id="UP000245720">
    <property type="component" value="Unassembled WGS sequence"/>
</dbReference>
<dbReference type="RefSeq" id="WP_109726344.1">
    <property type="nucleotide sequence ID" value="NZ_QGDI01000005.1"/>
</dbReference>
<accession>A0A315Y1A2</accession>